<reference evidence="2 3" key="1">
    <citation type="journal article" date="2015" name="BMC Genomics">
        <title>Insights from the genome of Ophiocordyceps polyrhachis-furcata to pathogenicity and host specificity in insect fungi.</title>
        <authorList>
            <person name="Wichadakul D."/>
            <person name="Kobmoo N."/>
            <person name="Ingsriswang S."/>
            <person name="Tangphatsornruang S."/>
            <person name="Chantasingh D."/>
            <person name="Luangsa-ard J.J."/>
            <person name="Eurwilaichitr L."/>
        </authorList>
    </citation>
    <scope>NUCLEOTIDE SEQUENCE [LARGE SCALE GENOMIC DNA]</scope>
    <source>
        <strain evidence="2 3">BCC 54312</strain>
    </source>
</reference>
<keyword evidence="3" id="KW-1185">Reference proteome</keyword>
<organism evidence="2 3">
    <name type="scientific">Ophiocordyceps polyrhachis-furcata BCC 54312</name>
    <dbReference type="NCBI Taxonomy" id="1330021"/>
    <lineage>
        <taxon>Eukaryota</taxon>
        <taxon>Fungi</taxon>
        <taxon>Dikarya</taxon>
        <taxon>Ascomycota</taxon>
        <taxon>Pezizomycotina</taxon>
        <taxon>Sordariomycetes</taxon>
        <taxon>Hypocreomycetidae</taxon>
        <taxon>Hypocreales</taxon>
        <taxon>Ophiocordycipitaceae</taxon>
        <taxon>Ophiocordyceps</taxon>
    </lineage>
</organism>
<accession>A0A367LHB1</accession>
<evidence type="ECO:0000313" key="3">
    <source>
        <dbReference type="Proteomes" id="UP000253664"/>
    </source>
</evidence>
<dbReference type="AlphaFoldDB" id="A0A367LHB1"/>
<evidence type="ECO:0000313" key="2">
    <source>
        <dbReference type="EMBL" id="RCI13826.1"/>
    </source>
</evidence>
<dbReference type="Proteomes" id="UP000253664">
    <property type="component" value="Unassembled WGS sequence"/>
</dbReference>
<name>A0A367LHB1_9HYPO</name>
<comment type="caution">
    <text evidence="2">The sequence shown here is derived from an EMBL/GenBank/DDBJ whole genome shotgun (WGS) entry which is preliminary data.</text>
</comment>
<gene>
    <name evidence="2" type="ORF">L249_8241</name>
</gene>
<dbReference type="EMBL" id="LKCN02000005">
    <property type="protein sequence ID" value="RCI13826.1"/>
    <property type="molecule type" value="Genomic_DNA"/>
</dbReference>
<protein>
    <submittedName>
        <fullName evidence="2">Uncharacterized protein</fullName>
    </submittedName>
</protein>
<feature type="region of interest" description="Disordered" evidence="1">
    <location>
        <begin position="227"/>
        <end position="249"/>
    </location>
</feature>
<proteinExistence type="predicted"/>
<evidence type="ECO:0000256" key="1">
    <source>
        <dbReference type="SAM" id="MobiDB-lite"/>
    </source>
</evidence>
<sequence length="249" mass="28622">MYPSHASLLHGYLEGGQDREGTYRCNVPWRVHTSVTTAAHESYTITYILVQLDATDIPLHQRDEAAPLRIEEDDDGGDVFYFIRLHVNCEEAKASPQFELVTQGMSRAMEMSVLRLSLDALHISLLPGFYQYRTYMSINRPGAKLVGARITRYTPILGGGWALEPVQYTYIHAYCKHGILVDRDSRRFFFFFFVFSFSYKGDLVLHTPRPRVTRRLTVVVTRGEGGWRFPTGDTNGTKEEEKEEEEEKK</sequence>